<dbReference type="RefSeq" id="WP_294039221.1">
    <property type="nucleotide sequence ID" value="NZ_JBBMEZ010000011.1"/>
</dbReference>
<feature type="transmembrane region" description="Helical" evidence="7">
    <location>
        <begin position="222"/>
        <end position="238"/>
    </location>
</feature>
<dbReference type="InterPro" id="IPR000715">
    <property type="entry name" value="Glycosyl_transferase_4"/>
</dbReference>
<feature type="transmembrane region" description="Helical" evidence="7">
    <location>
        <begin position="198"/>
        <end position="216"/>
    </location>
</feature>
<comment type="caution">
    <text evidence="9">The sequence shown here is derived from an EMBL/GenBank/DDBJ whole genome shotgun (WGS) entry which is preliminary data.</text>
</comment>
<keyword evidence="7" id="KW-0573">Peptidoglycan synthesis</keyword>
<sequence length="341" mass="36582">MIYGIWTFCAALLAFIISAVTGKFLIPYLRKLHFGQTILEEGPKWHKGKQGTPTMGGIMFIVAIVVVTIISTVIYAFTGADLVNSFFADIPRECMFIFCGLGLAVANGFIGFIDDYIKVVKKRNLGLTASQKLILQFLVAAAFLAVLAIAGYGTTTTIPFVGKVDLGFFYYIIAAVAIVGIVNSVNLTDGIDGLDGSVTFFACVAFMLIACVKSYLGITAMSAASAGACLGFLVWNFHPAKVFMGDTGSLFLGGLVCALAFAIDMPILLIPIGIIYIAEELSVILQVSYFKITHGKRLFKMSPIHHHFEMCGWSEVKIVGVFSAVTAVFGAIAFALAYFGA</sequence>
<protein>
    <recommendedName>
        <fullName evidence="7 8">Phospho-N-acetylmuramoyl-pentapeptide-transferase</fullName>
        <ecNumber evidence="7 8">2.7.8.13</ecNumber>
    </recommendedName>
    <alternativeName>
        <fullName evidence="7">UDP-MurNAc-pentapeptide phosphotransferase</fullName>
    </alternativeName>
</protein>
<keyword evidence="7" id="KW-0132">Cell division</keyword>
<dbReference type="PROSITE" id="PS01347">
    <property type="entry name" value="MRAY_1"/>
    <property type="match status" value="1"/>
</dbReference>
<name>A0ABV1F8S7_9FIRM</name>
<evidence type="ECO:0000256" key="2">
    <source>
        <dbReference type="ARBA" id="ARBA00005583"/>
    </source>
</evidence>
<feature type="transmembrane region" description="Helical" evidence="7">
    <location>
        <begin position="133"/>
        <end position="153"/>
    </location>
</feature>
<evidence type="ECO:0000256" key="5">
    <source>
        <dbReference type="ARBA" id="ARBA00022989"/>
    </source>
</evidence>
<comment type="function">
    <text evidence="7">Catalyzes the initial step of the lipid cycle reactions in the biosynthesis of the cell wall peptidoglycan: transfers peptidoglycan precursor phospho-MurNAc-pentapeptide from UDP-MurNAc-pentapeptide onto the lipid carrier undecaprenyl phosphate, yielding undecaprenyl-pyrophosphoryl-MurNAc-pentapeptide, known as lipid I.</text>
</comment>
<keyword evidence="7" id="KW-0131">Cell cycle</keyword>
<proteinExistence type="inferred from homology"/>
<keyword evidence="7" id="KW-0479">Metal-binding</keyword>
<evidence type="ECO:0000313" key="10">
    <source>
        <dbReference type="Proteomes" id="UP001490816"/>
    </source>
</evidence>
<keyword evidence="10" id="KW-1185">Reference proteome</keyword>
<comment type="catalytic activity">
    <reaction evidence="7">
        <text>UDP-N-acetyl-alpha-D-muramoyl-L-alanyl-gamma-D-glutamyl-meso-2,6-diaminopimeloyl-D-alanyl-D-alanine + di-trans,octa-cis-undecaprenyl phosphate = di-trans,octa-cis-undecaprenyl diphospho-N-acetyl-alpha-D-muramoyl-L-alanyl-D-glutamyl-meso-2,6-diaminopimeloyl-D-alanyl-D-alanine + UMP</text>
        <dbReference type="Rhea" id="RHEA:28386"/>
        <dbReference type="ChEBI" id="CHEBI:57865"/>
        <dbReference type="ChEBI" id="CHEBI:60392"/>
        <dbReference type="ChEBI" id="CHEBI:61386"/>
        <dbReference type="ChEBI" id="CHEBI:61387"/>
        <dbReference type="EC" id="2.7.8.13"/>
    </reaction>
</comment>
<organism evidence="9 10">
    <name type="scientific">Ruminococcoides intestinale</name>
    <dbReference type="NCBI Taxonomy" id="3133162"/>
    <lineage>
        <taxon>Bacteria</taxon>
        <taxon>Bacillati</taxon>
        <taxon>Bacillota</taxon>
        <taxon>Clostridia</taxon>
        <taxon>Eubacteriales</taxon>
        <taxon>Oscillospiraceae</taxon>
        <taxon>Ruminococcoides</taxon>
    </lineage>
</organism>
<dbReference type="PANTHER" id="PTHR22926">
    <property type="entry name" value="PHOSPHO-N-ACETYLMURAMOYL-PENTAPEPTIDE-TRANSFERASE"/>
    <property type="match status" value="1"/>
</dbReference>
<feature type="transmembrane region" description="Helical" evidence="7">
    <location>
        <begin position="95"/>
        <end position="113"/>
    </location>
</feature>
<feature type="transmembrane region" description="Helical" evidence="7">
    <location>
        <begin position="168"/>
        <end position="186"/>
    </location>
</feature>
<evidence type="ECO:0000256" key="1">
    <source>
        <dbReference type="ARBA" id="ARBA00004141"/>
    </source>
</evidence>
<dbReference type="CDD" id="cd06852">
    <property type="entry name" value="GT_MraY"/>
    <property type="match status" value="1"/>
</dbReference>
<keyword evidence="7" id="KW-0460">Magnesium</keyword>
<dbReference type="InterPro" id="IPR018480">
    <property type="entry name" value="PNAcMuramoyl-5peptid_Trfase_CS"/>
</dbReference>
<keyword evidence="7" id="KW-0133">Cell shape</keyword>
<gene>
    <name evidence="7 9" type="primary">mraY</name>
    <name evidence="9" type="ORF">WMO39_05390</name>
</gene>
<evidence type="ECO:0000313" key="9">
    <source>
        <dbReference type="EMBL" id="MEQ2469770.1"/>
    </source>
</evidence>
<keyword evidence="6 7" id="KW-0472">Membrane</keyword>
<dbReference type="GO" id="GO:0016740">
    <property type="term" value="F:transferase activity"/>
    <property type="evidence" value="ECO:0007669"/>
    <property type="project" value="UniProtKB-KW"/>
</dbReference>
<evidence type="ECO:0000256" key="6">
    <source>
        <dbReference type="ARBA" id="ARBA00023136"/>
    </source>
</evidence>
<feature type="transmembrane region" description="Helical" evidence="7">
    <location>
        <begin position="250"/>
        <end position="278"/>
    </location>
</feature>
<dbReference type="HAMAP" id="MF_00038">
    <property type="entry name" value="MraY"/>
    <property type="match status" value="1"/>
</dbReference>
<evidence type="ECO:0000256" key="7">
    <source>
        <dbReference type="HAMAP-Rule" id="MF_00038"/>
    </source>
</evidence>
<dbReference type="EC" id="2.7.8.13" evidence="7 8"/>
<dbReference type="NCBIfam" id="TIGR00445">
    <property type="entry name" value="mraY"/>
    <property type="match status" value="1"/>
</dbReference>
<feature type="transmembrane region" description="Helical" evidence="7">
    <location>
        <begin position="54"/>
        <end position="75"/>
    </location>
</feature>
<comment type="pathway">
    <text evidence="7">Cell wall biogenesis; peptidoglycan biosynthesis.</text>
</comment>
<dbReference type="Proteomes" id="UP001490816">
    <property type="component" value="Unassembled WGS sequence"/>
</dbReference>
<keyword evidence="4 7" id="KW-0812">Transmembrane</keyword>
<feature type="transmembrane region" description="Helical" evidence="7">
    <location>
        <begin position="318"/>
        <end position="339"/>
    </location>
</feature>
<keyword evidence="7" id="KW-1003">Cell membrane</keyword>
<dbReference type="EMBL" id="JBBMEZ010000011">
    <property type="protein sequence ID" value="MEQ2469770.1"/>
    <property type="molecule type" value="Genomic_DNA"/>
</dbReference>
<comment type="similarity">
    <text evidence="2 7">Belongs to the glycosyltransferase 4 family. MraY subfamily.</text>
</comment>
<keyword evidence="3 7" id="KW-0808">Transferase</keyword>
<keyword evidence="7" id="KW-0961">Cell wall biogenesis/degradation</keyword>
<dbReference type="InterPro" id="IPR003524">
    <property type="entry name" value="PNAcMuramoyl-5peptid_Trfase"/>
</dbReference>
<evidence type="ECO:0000256" key="4">
    <source>
        <dbReference type="ARBA" id="ARBA00022692"/>
    </source>
</evidence>
<evidence type="ECO:0000256" key="3">
    <source>
        <dbReference type="ARBA" id="ARBA00022679"/>
    </source>
</evidence>
<comment type="subcellular location">
    <subcellularLocation>
        <location evidence="7">Cell membrane</location>
        <topology evidence="7">Multi-pass membrane protein</topology>
    </subcellularLocation>
    <subcellularLocation>
        <location evidence="1">Membrane</location>
        <topology evidence="1">Multi-pass membrane protein</topology>
    </subcellularLocation>
</comment>
<reference evidence="9 10" key="1">
    <citation type="submission" date="2024-03" db="EMBL/GenBank/DDBJ databases">
        <title>Human intestinal bacterial collection.</title>
        <authorList>
            <person name="Pauvert C."/>
            <person name="Hitch T.C.A."/>
            <person name="Clavel T."/>
        </authorList>
    </citation>
    <scope>NUCLEOTIDE SEQUENCE [LARGE SCALE GENOMIC DNA]</scope>
    <source>
        <strain evidence="9 10">CLA-JM-H38</strain>
    </source>
</reference>
<keyword evidence="5 7" id="KW-1133">Transmembrane helix</keyword>
<comment type="cofactor">
    <cofactor evidence="7">
        <name>Mg(2+)</name>
        <dbReference type="ChEBI" id="CHEBI:18420"/>
    </cofactor>
</comment>
<dbReference type="PANTHER" id="PTHR22926:SF5">
    <property type="entry name" value="PHOSPHO-N-ACETYLMURAMOYL-PENTAPEPTIDE-TRANSFERASE HOMOLOG"/>
    <property type="match status" value="1"/>
</dbReference>
<dbReference type="PROSITE" id="PS01348">
    <property type="entry name" value="MRAY_2"/>
    <property type="match status" value="1"/>
</dbReference>
<dbReference type="Pfam" id="PF10555">
    <property type="entry name" value="MraY_sig1"/>
    <property type="match status" value="1"/>
</dbReference>
<accession>A0ABV1F8S7</accession>
<dbReference type="Pfam" id="PF00953">
    <property type="entry name" value="Glycos_transf_4"/>
    <property type="match status" value="1"/>
</dbReference>
<feature type="transmembrane region" description="Helical" evidence="7">
    <location>
        <begin position="6"/>
        <end position="26"/>
    </location>
</feature>
<evidence type="ECO:0000256" key="8">
    <source>
        <dbReference type="NCBIfam" id="TIGR00445"/>
    </source>
</evidence>